<accession>A0A8J7TPU2</accession>
<reference evidence="19" key="1">
    <citation type="submission" date="2021-02" db="EMBL/GenBank/DDBJ databases">
        <title>Genome-Resolved Metagenomics of a Microbial Community Performing Photosynthetic Biological Nutrient Removal.</title>
        <authorList>
            <person name="Mcdaniel E.A."/>
        </authorList>
    </citation>
    <scope>NUCLEOTIDE SEQUENCE</scope>
    <source>
        <strain evidence="19">UWPOB_OBS1</strain>
    </source>
</reference>
<dbReference type="InterPro" id="IPR016009">
    <property type="entry name" value="tRNA_MeTrfase_TRMD/TRM10"/>
</dbReference>
<dbReference type="GO" id="GO:0002939">
    <property type="term" value="P:tRNA N1-guanine methylation"/>
    <property type="evidence" value="ECO:0007669"/>
    <property type="project" value="TreeGrafter"/>
</dbReference>
<dbReference type="NCBIfam" id="NF000648">
    <property type="entry name" value="PRK00026.1"/>
    <property type="match status" value="1"/>
</dbReference>
<name>A0A8J7TPU2_9BACT</name>
<dbReference type="InterPro" id="IPR029028">
    <property type="entry name" value="Alpha/beta_knot_MTases"/>
</dbReference>
<evidence type="ECO:0000256" key="6">
    <source>
        <dbReference type="ARBA" id="ARBA00014679"/>
    </source>
</evidence>
<keyword evidence="9 15" id="KW-0808">Transferase</keyword>
<protein>
    <recommendedName>
        <fullName evidence="6 15">tRNA (guanine-N(1)-)-methyltransferase</fullName>
        <ecNumber evidence="5 15">2.1.1.228</ecNumber>
    </recommendedName>
    <alternativeName>
        <fullName evidence="12 15">M1G-methyltransferase</fullName>
    </alternativeName>
    <alternativeName>
        <fullName evidence="13 15">tRNA [GM37] methyltransferase</fullName>
    </alternativeName>
</protein>
<evidence type="ECO:0000256" key="4">
    <source>
        <dbReference type="ARBA" id="ARBA00011738"/>
    </source>
</evidence>
<comment type="caution">
    <text evidence="19">The sequence shown here is derived from an EMBL/GenBank/DDBJ whole genome shotgun (WGS) entry which is preliminary data.</text>
</comment>
<dbReference type="PANTHER" id="PTHR46417:SF1">
    <property type="entry name" value="TRNA (GUANINE-N(1)-)-METHYLTRANSFERASE"/>
    <property type="match status" value="1"/>
</dbReference>
<evidence type="ECO:0000256" key="10">
    <source>
        <dbReference type="ARBA" id="ARBA00022691"/>
    </source>
</evidence>
<dbReference type="InterPro" id="IPR023148">
    <property type="entry name" value="tRNA_m1G_MeTrfase_C_sf"/>
</dbReference>
<dbReference type="InterPro" id="IPR029026">
    <property type="entry name" value="tRNA_m1G_MTases_N"/>
</dbReference>
<dbReference type="EC" id="2.1.1.228" evidence="5 15"/>
<evidence type="ECO:0000313" key="20">
    <source>
        <dbReference type="Proteomes" id="UP000664277"/>
    </source>
</evidence>
<dbReference type="GO" id="GO:0052906">
    <property type="term" value="F:tRNA (guanine(37)-N1)-methyltransferase activity"/>
    <property type="evidence" value="ECO:0007669"/>
    <property type="project" value="UniProtKB-UniRule"/>
</dbReference>
<evidence type="ECO:0000256" key="8">
    <source>
        <dbReference type="ARBA" id="ARBA00022603"/>
    </source>
</evidence>
<evidence type="ECO:0000256" key="2">
    <source>
        <dbReference type="ARBA" id="ARBA00004496"/>
    </source>
</evidence>
<evidence type="ECO:0000256" key="13">
    <source>
        <dbReference type="ARBA" id="ARBA00033392"/>
    </source>
</evidence>
<sequence length="249" mass="27717">METPRLIFNVITLFPDLIDGYCQTSIVGRGAKAGLIKCLSHNPREFCQDKYRRVDDTPYGGGAGMVLKPEPIFACLESIAREPGSPVIITSPQGKPFKQADAENFAQAKNLTIICGHYEGFDERIHSLASHEISIGDFVLTGGELAALVVIDAVARLVPGVLGQSLSLHQESFNEGNSGLLEGPQYTKPPIFRDMEVPEILRSGDHKKINRWRREQALRRTFERRPDLLESASLNETDEAFLRKLQEEL</sequence>
<evidence type="ECO:0000256" key="12">
    <source>
        <dbReference type="ARBA" id="ARBA00029736"/>
    </source>
</evidence>
<keyword evidence="8 15" id="KW-0489">Methyltransferase</keyword>
<comment type="catalytic activity">
    <reaction evidence="14 15 17">
        <text>guanosine(37) in tRNA + S-adenosyl-L-methionine = N(1)-methylguanosine(37) in tRNA + S-adenosyl-L-homocysteine + H(+)</text>
        <dbReference type="Rhea" id="RHEA:36899"/>
        <dbReference type="Rhea" id="RHEA-COMP:10145"/>
        <dbReference type="Rhea" id="RHEA-COMP:10147"/>
        <dbReference type="ChEBI" id="CHEBI:15378"/>
        <dbReference type="ChEBI" id="CHEBI:57856"/>
        <dbReference type="ChEBI" id="CHEBI:59789"/>
        <dbReference type="ChEBI" id="CHEBI:73542"/>
        <dbReference type="ChEBI" id="CHEBI:74269"/>
        <dbReference type="EC" id="2.1.1.228"/>
    </reaction>
</comment>
<dbReference type="PIRSF" id="PIRSF000386">
    <property type="entry name" value="tRNA_mtase"/>
    <property type="match status" value="1"/>
</dbReference>
<comment type="subcellular location">
    <subcellularLocation>
        <location evidence="2 15 17">Cytoplasm</location>
    </subcellularLocation>
</comment>
<dbReference type="InterPro" id="IPR002649">
    <property type="entry name" value="tRNA_m1G_MeTrfase_TrmD"/>
</dbReference>
<dbReference type="HAMAP" id="MF_00605">
    <property type="entry name" value="TrmD"/>
    <property type="match status" value="1"/>
</dbReference>
<evidence type="ECO:0000256" key="7">
    <source>
        <dbReference type="ARBA" id="ARBA00022490"/>
    </source>
</evidence>
<evidence type="ECO:0000259" key="18">
    <source>
        <dbReference type="Pfam" id="PF01746"/>
    </source>
</evidence>
<dbReference type="Gene3D" id="3.40.1280.10">
    <property type="match status" value="1"/>
</dbReference>
<evidence type="ECO:0000256" key="3">
    <source>
        <dbReference type="ARBA" id="ARBA00007630"/>
    </source>
</evidence>
<gene>
    <name evidence="15 19" type="primary">trmD</name>
    <name evidence="19" type="ORF">J0M35_18585</name>
</gene>
<evidence type="ECO:0000256" key="11">
    <source>
        <dbReference type="ARBA" id="ARBA00022694"/>
    </source>
</evidence>
<evidence type="ECO:0000256" key="9">
    <source>
        <dbReference type="ARBA" id="ARBA00022679"/>
    </source>
</evidence>
<comment type="similarity">
    <text evidence="3 15 17">Belongs to the RNA methyltransferase TrmD family.</text>
</comment>
<evidence type="ECO:0000313" key="19">
    <source>
        <dbReference type="EMBL" id="MBN8662383.1"/>
    </source>
</evidence>
<feature type="binding site" evidence="15 16">
    <location>
        <begin position="135"/>
        <end position="140"/>
    </location>
    <ligand>
        <name>S-adenosyl-L-methionine</name>
        <dbReference type="ChEBI" id="CHEBI:59789"/>
    </ligand>
</feature>
<dbReference type="PANTHER" id="PTHR46417">
    <property type="entry name" value="TRNA (GUANINE-N(1)-)-METHYLTRANSFERASE"/>
    <property type="match status" value="1"/>
</dbReference>
<feature type="domain" description="tRNA methyltransferase TRMD/TRM10-type" evidence="18">
    <location>
        <begin position="8"/>
        <end position="230"/>
    </location>
</feature>
<evidence type="ECO:0000256" key="5">
    <source>
        <dbReference type="ARBA" id="ARBA00012807"/>
    </source>
</evidence>
<evidence type="ECO:0000256" key="15">
    <source>
        <dbReference type="HAMAP-Rule" id="MF_00605"/>
    </source>
</evidence>
<evidence type="ECO:0000256" key="14">
    <source>
        <dbReference type="ARBA" id="ARBA00047783"/>
    </source>
</evidence>
<organism evidence="19 20">
    <name type="scientific">Candidatus Obscuribacter phosphatis</name>
    <dbReference type="NCBI Taxonomy" id="1906157"/>
    <lineage>
        <taxon>Bacteria</taxon>
        <taxon>Bacillati</taxon>
        <taxon>Candidatus Melainabacteria</taxon>
        <taxon>Candidatus Obscuribacterales</taxon>
        <taxon>Candidatus Obscuribacteraceae</taxon>
        <taxon>Candidatus Obscuribacter</taxon>
    </lineage>
</organism>
<keyword evidence="10 15" id="KW-0949">S-adenosyl-L-methionine</keyword>
<comment type="subunit">
    <text evidence="4 15 17">Homodimer.</text>
</comment>
<dbReference type="GO" id="GO:0005829">
    <property type="term" value="C:cytosol"/>
    <property type="evidence" value="ECO:0007669"/>
    <property type="project" value="TreeGrafter"/>
</dbReference>
<dbReference type="AlphaFoldDB" id="A0A8J7TPU2"/>
<dbReference type="Pfam" id="PF01746">
    <property type="entry name" value="tRNA_m1G_MT"/>
    <property type="match status" value="1"/>
</dbReference>
<evidence type="ECO:0000256" key="16">
    <source>
        <dbReference type="PIRSR" id="PIRSR000386-1"/>
    </source>
</evidence>
<dbReference type="CDD" id="cd18080">
    <property type="entry name" value="TrmD-like"/>
    <property type="match status" value="1"/>
</dbReference>
<keyword evidence="7 15" id="KW-0963">Cytoplasm</keyword>
<dbReference type="EMBL" id="JAFLCK010000037">
    <property type="protein sequence ID" value="MBN8662383.1"/>
    <property type="molecule type" value="Genomic_DNA"/>
</dbReference>
<dbReference type="FunFam" id="3.40.1280.10:FF:000001">
    <property type="entry name" value="tRNA (guanine-N(1)-)-methyltransferase"/>
    <property type="match status" value="1"/>
</dbReference>
<dbReference type="Proteomes" id="UP000664277">
    <property type="component" value="Unassembled WGS sequence"/>
</dbReference>
<keyword evidence="11 15" id="KW-0819">tRNA processing</keyword>
<dbReference type="Gene3D" id="1.10.1270.20">
    <property type="entry name" value="tRNA(m1g37)methyltransferase, domain 2"/>
    <property type="match status" value="1"/>
</dbReference>
<proteinExistence type="inferred from homology"/>
<dbReference type="FunFam" id="1.10.1270.20:FF:000001">
    <property type="entry name" value="tRNA (guanine-N(1)-)-methyltransferase"/>
    <property type="match status" value="1"/>
</dbReference>
<comment type="function">
    <text evidence="1 15 17">Specifically methylates guanosine-37 in various tRNAs.</text>
</comment>
<evidence type="ECO:0000256" key="1">
    <source>
        <dbReference type="ARBA" id="ARBA00002634"/>
    </source>
</evidence>
<feature type="binding site" evidence="15 16">
    <location>
        <position position="116"/>
    </location>
    <ligand>
        <name>S-adenosyl-L-methionine</name>
        <dbReference type="ChEBI" id="CHEBI:59789"/>
    </ligand>
</feature>
<dbReference type="NCBIfam" id="TIGR00088">
    <property type="entry name" value="trmD"/>
    <property type="match status" value="1"/>
</dbReference>
<dbReference type="SUPFAM" id="SSF75217">
    <property type="entry name" value="alpha/beta knot"/>
    <property type="match status" value="1"/>
</dbReference>
<evidence type="ECO:0000256" key="17">
    <source>
        <dbReference type="RuleBase" id="RU003464"/>
    </source>
</evidence>